<dbReference type="Proteomes" id="UP000242474">
    <property type="component" value="Unassembled WGS sequence"/>
</dbReference>
<protein>
    <recommendedName>
        <fullName evidence="4">Secreted protein</fullName>
    </recommendedName>
</protein>
<feature type="signal peptide" evidence="1">
    <location>
        <begin position="1"/>
        <end position="25"/>
    </location>
</feature>
<sequence length="103" mass="10855">MFVSVPLWKAAAPLSLFAAFGSTASDKLPHCCQTLAPCYPSQSAILAADIALLHIRQFALRSAPQALPLLVPNLSPPYCEILPVPHVSVQYPTVLPPPASPAA</sequence>
<organism evidence="2 3">
    <name type="scientific">Coemansia reversa (strain ATCC 12441 / NRRL 1564)</name>
    <dbReference type="NCBI Taxonomy" id="763665"/>
    <lineage>
        <taxon>Eukaryota</taxon>
        <taxon>Fungi</taxon>
        <taxon>Fungi incertae sedis</taxon>
        <taxon>Zoopagomycota</taxon>
        <taxon>Kickxellomycotina</taxon>
        <taxon>Kickxellomycetes</taxon>
        <taxon>Kickxellales</taxon>
        <taxon>Kickxellaceae</taxon>
        <taxon>Coemansia</taxon>
    </lineage>
</organism>
<keyword evidence="1" id="KW-0732">Signal</keyword>
<reference evidence="2 3" key="1">
    <citation type="journal article" date="2015" name="Genome Biol. Evol.">
        <title>Phylogenomic analyses indicate that early fungi evolved digesting cell walls of algal ancestors of land plants.</title>
        <authorList>
            <person name="Chang Y."/>
            <person name="Wang S."/>
            <person name="Sekimoto S."/>
            <person name="Aerts A.L."/>
            <person name="Choi C."/>
            <person name="Clum A."/>
            <person name="LaButti K.M."/>
            <person name="Lindquist E.A."/>
            <person name="Yee Ngan C."/>
            <person name="Ohm R.A."/>
            <person name="Salamov A.A."/>
            <person name="Grigoriev I.V."/>
            <person name="Spatafora J.W."/>
            <person name="Berbee M.L."/>
        </authorList>
    </citation>
    <scope>NUCLEOTIDE SEQUENCE [LARGE SCALE GENOMIC DNA]</scope>
    <source>
        <strain evidence="2 3">NRRL 1564</strain>
    </source>
</reference>
<dbReference type="EMBL" id="KZ303506">
    <property type="protein sequence ID" value="PIA15569.1"/>
    <property type="molecule type" value="Genomic_DNA"/>
</dbReference>
<name>A0A2G5B977_COERN</name>
<dbReference type="AlphaFoldDB" id="A0A2G5B977"/>
<feature type="chain" id="PRO_5013612996" description="Secreted protein" evidence="1">
    <location>
        <begin position="26"/>
        <end position="103"/>
    </location>
</feature>
<proteinExistence type="predicted"/>
<accession>A0A2G5B977</accession>
<gene>
    <name evidence="2" type="ORF">COEREDRAFT_81896</name>
</gene>
<evidence type="ECO:0000256" key="1">
    <source>
        <dbReference type="SAM" id="SignalP"/>
    </source>
</evidence>
<evidence type="ECO:0008006" key="4">
    <source>
        <dbReference type="Google" id="ProtNLM"/>
    </source>
</evidence>
<keyword evidence="3" id="KW-1185">Reference proteome</keyword>
<evidence type="ECO:0000313" key="3">
    <source>
        <dbReference type="Proteomes" id="UP000242474"/>
    </source>
</evidence>
<evidence type="ECO:0000313" key="2">
    <source>
        <dbReference type="EMBL" id="PIA15569.1"/>
    </source>
</evidence>